<gene>
    <name evidence="3" type="ORF">LTR09_000300</name>
</gene>
<proteinExistence type="predicted"/>
<dbReference type="PANTHER" id="PTHR28535">
    <property type="entry name" value="ZINC FINGER GRF-TYPE CONTAINING 1"/>
    <property type="match status" value="1"/>
</dbReference>
<dbReference type="PANTHER" id="PTHR28535:SF1">
    <property type="entry name" value="PROTEIN ZGRF1"/>
    <property type="match status" value="1"/>
</dbReference>
<feature type="compositionally biased region" description="Basic and acidic residues" evidence="1">
    <location>
        <begin position="154"/>
        <end position="169"/>
    </location>
</feature>
<dbReference type="GO" id="GO:0035861">
    <property type="term" value="C:site of double-strand break"/>
    <property type="evidence" value="ECO:0007669"/>
    <property type="project" value="TreeGrafter"/>
</dbReference>
<feature type="compositionally biased region" description="Polar residues" evidence="1">
    <location>
        <begin position="324"/>
        <end position="336"/>
    </location>
</feature>
<feature type="domain" description="5'-3' DNA helicase ZGRF1-like N-terminal" evidence="2">
    <location>
        <begin position="24"/>
        <end position="105"/>
    </location>
</feature>
<evidence type="ECO:0000259" key="2">
    <source>
        <dbReference type="Pfam" id="PF10382"/>
    </source>
</evidence>
<organism evidence="3 4">
    <name type="scientific">Extremus antarcticus</name>
    <dbReference type="NCBI Taxonomy" id="702011"/>
    <lineage>
        <taxon>Eukaryota</taxon>
        <taxon>Fungi</taxon>
        <taxon>Dikarya</taxon>
        <taxon>Ascomycota</taxon>
        <taxon>Pezizomycotina</taxon>
        <taxon>Dothideomycetes</taxon>
        <taxon>Dothideomycetidae</taxon>
        <taxon>Mycosphaerellales</taxon>
        <taxon>Extremaceae</taxon>
        <taxon>Extremus</taxon>
    </lineage>
</organism>
<dbReference type="Proteomes" id="UP001271007">
    <property type="component" value="Unassembled WGS sequence"/>
</dbReference>
<sequence length="653" mass="71622">MSAAVFGSGTPSLSIQQTQNTAPVHEYSCLWTNDLRRKQKRWQDGFLRFHTFNKRIMVYDVARNFIGDAHWKASESLQHGDEMTLEKGGVMVQVAERTGTTETDLTEIVNTMSAMRPPGSALRPVTQSKHRSLNALLGTPKGALGKAALPTKSPFEERNAGEENREWAANERPLKRQRMHPPPAWTVERTTSVPKPREAPLWARTIDSNGRARKQAPPNLGQQQLGTREVIDLSEEAGEPEQHAFLAGFSSDALLPPSSPEARAATVAPVVRSSSPAFQTQRIYADKDIGERTTAISSHSALSTDARVQAGPLRSVIGIETGTNDHQLHNVPSSPLQPLRRGTKAPVMDESNTADEMGPPTRSTGRTLKFITSAPKKKTLLCQNQLSQKPSRTHSIRTENAVDALLDTTSQAIAPVVARSRGHANRLEERLAKIAEKERRTGQRDQSRDVPMEDFRVVPTPVLGHININHDHSPLPEAPRTLAQLDRMILPPVVPPPVEPQPPDPPAAIQPAPSEPRQLRRVVSESNKPSSEKPERVPGAPVRLTPIPSKKKPSAAPDAATEAPNAETRQSKALPARSKQKKPLQRAVSLNVASNGTSTVILSKPFRTPNAPASELAPPPPREPEPWSREAFDLFTWRPPGWDEEEWCVKAAG</sequence>
<feature type="compositionally biased region" description="Low complexity" evidence="1">
    <location>
        <begin position="554"/>
        <end position="568"/>
    </location>
</feature>
<dbReference type="InterPro" id="IPR018838">
    <property type="entry name" value="ZGRF1-like_N"/>
</dbReference>
<name>A0AAJ0GJC9_9PEZI</name>
<dbReference type="InterPro" id="IPR052800">
    <property type="entry name" value="DNA_Repair_Helicase_ZGRF1"/>
</dbReference>
<feature type="region of interest" description="Disordered" evidence="1">
    <location>
        <begin position="324"/>
        <end position="366"/>
    </location>
</feature>
<feature type="region of interest" description="Disordered" evidence="1">
    <location>
        <begin position="207"/>
        <end position="227"/>
    </location>
</feature>
<evidence type="ECO:0000313" key="3">
    <source>
        <dbReference type="EMBL" id="KAK3058735.1"/>
    </source>
</evidence>
<dbReference type="GO" id="GO:0005634">
    <property type="term" value="C:nucleus"/>
    <property type="evidence" value="ECO:0007669"/>
    <property type="project" value="TreeGrafter"/>
</dbReference>
<evidence type="ECO:0000256" key="1">
    <source>
        <dbReference type="SAM" id="MobiDB-lite"/>
    </source>
</evidence>
<dbReference type="Pfam" id="PF10382">
    <property type="entry name" value="ZGRF1-like_N"/>
    <property type="match status" value="1"/>
</dbReference>
<feature type="region of interest" description="Disordered" evidence="1">
    <location>
        <begin position="491"/>
        <end position="587"/>
    </location>
</feature>
<feature type="compositionally biased region" description="Pro residues" evidence="1">
    <location>
        <begin position="492"/>
        <end position="508"/>
    </location>
</feature>
<reference evidence="3" key="1">
    <citation type="submission" date="2023-04" db="EMBL/GenBank/DDBJ databases">
        <title>Black Yeasts Isolated from many extreme environments.</title>
        <authorList>
            <person name="Coleine C."/>
            <person name="Stajich J.E."/>
            <person name="Selbmann L."/>
        </authorList>
    </citation>
    <scope>NUCLEOTIDE SEQUENCE</scope>
    <source>
        <strain evidence="3">CCFEE 5312</strain>
    </source>
</reference>
<keyword evidence="4" id="KW-1185">Reference proteome</keyword>
<feature type="region of interest" description="Disordered" evidence="1">
    <location>
        <begin position="141"/>
        <end position="169"/>
    </location>
</feature>
<evidence type="ECO:0000313" key="4">
    <source>
        <dbReference type="Proteomes" id="UP001271007"/>
    </source>
</evidence>
<dbReference type="GO" id="GO:0006302">
    <property type="term" value="P:double-strand break repair"/>
    <property type="evidence" value="ECO:0007669"/>
    <property type="project" value="TreeGrafter"/>
</dbReference>
<dbReference type="EMBL" id="JAWDJX010000001">
    <property type="protein sequence ID" value="KAK3058735.1"/>
    <property type="molecule type" value="Genomic_DNA"/>
</dbReference>
<feature type="region of interest" description="Disordered" evidence="1">
    <location>
        <begin position="434"/>
        <end position="453"/>
    </location>
</feature>
<comment type="caution">
    <text evidence="3">The sequence shown here is derived from an EMBL/GenBank/DDBJ whole genome shotgun (WGS) entry which is preliminary data.</text>
</comment>
<accession>A0AAJ0GJC9</accession>
<dbReference type="AlphaFoldDB" id="A0AAJ0GJC9"/>
<feature type="region of interest" description="Disordered" evidence="1">
    <location>
        <begin position="601"/>
        <end position="627"/>
    </location>
</feature>
<protein>
    <recommendedName>
        <fullName evidence="2">5'-3' DNA helicase ZGRF1-like N-terminal domain-containing protein</fullName>
    </recommendedName>
</protein>